<dbReference type="AlphaFoldDB" id="A0A0H5DPB7"/>
<sequence length="67" mass="7413">MKNRSLRDPFEDFACYLASERNLALSTQEGYGHDVSLFLNHQIPMMDLISSSSEARSMAAASTLGTE</sequence>
<evidence type="ECO:0000313" key="1">
    <source>
        <dbReference type="EMBL" id="CRX38376.1"/>
    </source>
</evidence>
<reference evidence="2" key="1">
    <citation type="submission" date="2015-06" db="EMBL/GenBank/DDBJ databases">
        <authorList>
            <person name="Bertelli C."/>
        </authorList>
    </citation>
    <scope>NUCLEOTIDE SEQUENCE [LARGE SCALE GENOMIC DNA]</scope>
    <source>
        <strain evidence="2">CRIB-30</strain>
    </source>
</reference>
<proteinExistence type="predicted"/>
<evidence type="ECO:0000313" key="2">
    <source>
        <dbReference type="Proteomes" id="UP000220251"/>
    </source>
</evidence>
<dbReference type="EMBL" id="CWGJ01000012">
    <property type="protein sequence ID" value="CRX38376.1"/>
    <property type="molecule type" value="Genomic_DNA"/>
</dbReference>
<name>A0A0H5DPB7_9BACT</name>
<organism evidence="1 2">
    <name type="scientific">Estrella lausannensis</name>
    <dbReference type="NCBI Taxonomy" id="483423"/>
    <lineage>
        <taxon>Bacteria</taxon>
        <taxon>Pseudomonadati</taxon>
        <taxon>Chlamydiota</taxon>
        <taxon>Chlamydiia</taxon>
        <taxon>Parachlamydiales</taxon>
        <taxon>Candidatus Criblamydiaceae</taxon>
        <taxon>Estrella</taxon>
    </lineage>
</organism>
<gene>
    <name evidence="1" type="ORF">ELAC_1031</name>
</gene>
<protein>
    <submittedName>
        <fullName evidence="1">Putative phage integrase</fullName>
    </submittedName>
</protein>
<keyword evidence="2" id="KW-1185">Reference proteome</keyword>
<accession>A0A0H5DPB7</accession>
<dbReference type="Proteomes" id="UP000220251">
    <property type="component" value="Unassembled WGS sequence"/>
</dbReference>